<feature type="transmembrane region" description="Helical" evidence="2">
    <location>
        <begin position="261"/>
        <end position="279"/>
    </location>
</feature>
<dbReference type="Gene3D" id="3.90.10.10">
    <property type="entry name" value="Cytochrome C3"/>
    <property type="match status" value="1"/>
</dbReference>
<evidence type="ECO:0000256" key="1">
    <source>
        <dbReference type="ARBA" id="ARBA00022729"/>
    </source>
</evidence>
<dbReference type="Gene3D" id="1.10.287.3080">
    <property type="match status" value="1"/>
</dbReference>
<reference evidence="4" key="1">
    <citation type="submission" date="2018-06" db="EMBL/GenBank/DDBJ databases">
        <authorList>
            <person name="Zhirakovskaya E."/>
        </authorList>
    </citation>
    <scope>NUCLEOTIDE SEQUENCE</scope>
</reference>
<dbReference type="EMBL" id="UOGH01000282">
    <property type="protein sequence ID" value="VAX33052.1"/>
    <property type="molecule type" value="Genomic_DNA"/>
</dbReference>
<dbReference type="InterPro" id="IPR023155">
    <property type="entry name" value="Cyt_c-552/4"/>
</dbReference>
<name>A0A3B1CX81_9ZZZZ</name>
<keyword evidence="2" id="KW-0472">Membrane</keyword>
<dbReference type="Pfam" id="PF13435">
    <property type="entry name" value="Cytochrome_C554"/>
    <property type="match status" value="1"/>
</dbReference>
<evidence type="ECO:0000256" key="2">
    <source>
        <dbReference type="SAM" id="Phobius"/>
    </source>
</evidence>
<proteinExistence type="predicted"/>
<keyword evidence="2" id="KW-1133">Transmembrane helix</keyword>
<gene>
    <name evidence="4" type="ORF">MNBD_NITROSPIRAE02-591</name>
</gene>
<dbReference type="InterPro" id="IPR036280">
    <property type="entry name" value="Multihaem_cyt_sf"/>
</dbReference>
<dbReference type="PANTHER" id="PTHR35038:SF8">
    <property type="entry name" value="C-TYPE POLYHEME CYTOCHROME OMCC"/>
    <property type="match status" value="1"/>
</dbReference>
<evidence type="ECO:0000313" key="4">
    <source>
        <dbReference type="EMBL" id="VAX33052.1"/>
    </source>
</evidence>
<dbReference type="AlphaFoldDB" id="A0A3B1CX81"/>
<protein>
    <recommendedName>
        <fullName evidence="3">Cytochrome c-552/4 domain-containing protein</fullName>
    </recommendedName>
</protein>
<dbReference type="SUPFAM" id="SSF48695">
    <property type="entry name" value="Multiheme cytochromes"/>
    <property type="match status" value="1"/>
</dbReference>
<accession>A0A3B1CX81</accession>
<feature type="domain" description="Cytochrome c-552/4" evidence="3">
    <location>
        <begin position="43"/>
        <end position="84"/>
    </location>
</feature>
<evidence type="ECO:0000259" key="3">
    <source>
        <dbReference type="Pfam" id="PF13435"/>
    </source>
</evidence>
<keyword evidence="1" id="KW-0732">Signal</keyword>
<dbReference type="PANTHER" id="PTHR35038">
    <property type="entry name" value="DISSIMILATORY SULFITE REDUCTASE SIRA"/>
    <property type="match status" value="1"/>
</dbReference>
<keyword evidence="2" id="KW-0812">Transmembrane</keyword>
<sequence length="285" mass="32467">MRYILSILLLLTLITVTTSADAGYRDIFGKEFLTKPWAGGLVEESVCIECHTSDIIKPEFRDIPQEWKKSWHYHNDVSCENCHGGDPEDAEMAMSPERGFIGTPKYSEVPEVCGKCHIGILKNYLESGHGKALSASKTGPNCVTCHGSHNIQKASIKIINESRCSKCHSYERAKIMKQALFLTEKKIREIDNNLKKLRSEGVFTDEEDRSLFRTHVEYRTLFHTINVGLVKKSTDKFAKKLGLIEEKIDKTFKELEFRKNFSAFLMMVFAGLGIVIFLLSRTYKD</sequence>
<organism evidence="4">
    <name type="scientific">hydrothermal vent metagenome</name>
    <dbReference type="NCBI Taxonomy" id="652676"/>
    <lineage>
        <taxon>unclassified sequences</taxon>
        <taxon>metagenomes</taxon>
        <taxon>ecological metagenomes</taxon>
    </lineage>
</organism>
<dbReference type="InterPro" id="IPR051829">
    <property type="entry name" value="Multiheme_Cytochr_ET"/>
</dbReference>